<gene>
    <name evidence="1" type="ORF">LCGC14_3113370</name>
</gene>
<protein>
    <submittedName>
        <fullName evidence="1">Uncharacterized protein</fullName>
    </submittedName>
</protein>
<organism evidence="1">
    <name type="scientific">marine sediment metagenome</name>
    <dbReference type="NCBI Taxonomy" id="412755"/>
    <lineage>
        <taxon>unclassified sequences</taxon>
        <taxon>metagenomes</taxon>
        <taxon>ecological metagenomes</taxon>
    </lineage>
</organism>
<name>A0A0F8WTE7_9ZZZZ</name>
<sequence length="74" mass="8814">MRDRMALWVYLAIKQGGLRKRVLMGFWQLQQWAVVPPTVLIRLLNRTLIPKLYSRGELVWSAKMFDEQLKDARL</sequence>
<evidence type="ECO:0000313" key="1">
    <source>
        <dbReference type="EMBL" id="KKK51595.1"/>
    </source>
</evidence>
<dbReference type="EMBL" id="LAZR01067432">
    <property type="protein sequence ID" value="KKK51595.1"/>
    <property type="molecule type" value="Genomic_DNA"/>
</dbReference>
<accession>A0A0F8WTE7</accession>
<dbReference type="AlphaFoldDB" id="A0A0F8WTE7"/>
<reference evidence="1" key="1">
    <citation type="journal article" date="2015" name="Nature">
        <title>Complex archaea that bridge the gap between prokaryotes and eukaryotes.</title>
        <authorList>
            <person name="Spang A."/>
            <person name="Saw J.H."/>
            <person name="Jorgensen S.L."/>
            <person name="Zaremba-Niedzwiedzka K."/>
            <person name="Martijn J."/>
            <person name="Lind A.E."/>
            <person name="van Eijk R."/>
            <person name="Schleper C."/>
            <person name="Guy L."/>
            <person name="Ettema T.J."/>
        </authorList>
    </citation>
    <scope>NUCLEOTIDE SEQUENCE</scope>
</reference>
<comment type="caution">
    <text evidence="1">The sequence shown here is derived from an EMBL/GenBank/DDBJ whole genome shotgun (WGS) entry which is preliminary data.</text>
</comment>
<proteinExistence type="predicted"/>